<dbReference type="EMBL" id="JASMQC010000038">
    <property type="protein sequence ID" value="KAK1930576.1"/>
    <property type="molecule type" value="Genomic_DNA"/>
</dbReference>
<protein>
    <recommendedName>
        <fullName evidence="4">CCHC-type domain-containing protein</fullName>
    </recommendedName>
</protein>
<evidence type="ECO:0000313" key="2">
    <source>
        <dbReference type="EMBL" id="KAK1930576.1"/>
    </source>
</evidence>
<dbReference type="AlphaFoldDB" id="A0AAD9LBR2"/>
<reference evidence="2" key="1">
    <citation type="submission" date="2023-08" db="EMBL/GenBank/DDBJ databases">
        <title>Reference Genome Resource for the Citrus Pathogen Phytophthora citrophthora.</title>
        <authorList>
            <person name="Moller H."/>
            <person name="Coetzee B."/>
            <person name="Rose L.J."/>
            <person name="Van Niekerk J.M."/>
        </authorList>
    </citation>
    <scope>NUCLEOTIDE SEQUENCE</scope>
    <source>
        <strain evidence="2">STE-U-9442</strain>
    </source>
</reference>
<evidence type="ECO:0000313" key="3">
    <source>
        <dbReference type="Proteomes" id="UP001259832"/>
    </source>
</evidence>
<sequence>MEASILSGRQDDRQSSEHQDSKHQGFRNPNYNSRYCENCRSFGHVKEDCWADIECERYHRKGHPVRFCRMRQCDFCNKYHDGHCEELKALRDLKNLVRQGLWVANIGEGVDVLLGIDFMYSAGVRLCVREGLVQLPDKENVMLSGRTFDQQKKDLRL</sequence>
<accession>A0AAD9LBR2</accession>
<evidence type="ECO:0008006" key="4">
    <source>
        <dbReference type="Google" id="ProtNLM"/>
    </source>
</evidence>
<proteinExistence type="predicted"/>
<evidence type="ECO:0000256" key="1">
    <source>
        <dbReference type="SAM" id="MobiDB-lite"/>
    </source>
</evidence>
<feature type="compositionally biased region" description="Basic and acidic residues" evidence="1">
    <location>
        <begin position="9"/>
        <end position="23"/>
    </location>
</feature>
<name>A0AAD9LBR2_9STRA</name>
<organism evidence="2 3">
    <name type="scientific">Phytophthora citrophthora</name>
    <dbReference type="NCBI Taxonomy" id="4793"/>
    <lineage>
        <taxon>Eukaryota</taxon>
        <taxon>Sar</taxon>
        <taxon>Stramenopiles</taxon>
        <taxon>Oomycota</taxon>
        <taxon>Peronosporomycetes</taxon>
        <taxon>Peronosporales</taxon>
        <taxon>Peronosporaceae</taxon>
        <taxon>Phytophthora</taxon>
    </lineage>
</organism>
<feature type="region of interest" description="Disordered" evidence="1">
    <location>
        <begin position="1"/>
        <end position="26"/>
    </location>
</feature>
<gene>
    <name evidence="2" type="ORF">P3T76_013898</name>
</gene>
<keyword evidence="3" id="KW-1185">Reference proteome</keyword>
<dbReference type="Proteomes" id="UP001259832">
    <property type="component" value="Unassembled WGS sequence"/>
</dbReference>
<comment type="caution">
    <text evidence="2">The sequence shown here is derived from an EMBL/GenBank/DDBJ whole genome shotgun (WGS) entry which is preliminary data.</text>
</comment>